<organism evidence="2 3">
    <name type="scientific">Klebsormidium nitens</name>
    <name type="common">Green alga</name>
    <name type="synonym">Ulothrix nitens</name>
    <dbReference type="NCBI Taxonomy" id="105231"/>
    <lineage>
        <taxon>Eukaryota</taxon>
        <taxon>Viridiplantae</taxon>
        <taxon>Streptophyta</taxon>
        <taxon>Klebsormidiophyceae</taxon>
        <taxon>Klebsormidiales</taxon>
        <taxon>Klebsormidiaceae</taxon>
        <taxon>Klebsormidium</taxon>
    </lineage>
</organism>
<dbReference type="PROSITE" id="PS51352">
    <property type="entry name" value="THIOREDOXIN_2"/>
    <property type="match status" value="1"/>
</dbReference>
<dbReference type="InterPro" id="IPR036249">
    <property type="entry name" value="Thioredoxin-like_sf"/>
</dbReference>
<dbReference type="InterPro" id="IPR013766">
    <property type="entry name" value="Thioredoxin_domain"/>
</dbReference>
<dbReference type="OrthoDB" id="2121326at2759"/>
<keyword evidence="3" id="KW-1185">Reference proteome</keyword>
<dbReference type="STRING" id="105231.A0A1Y1INQ8"/>
<dbReference type="Proteomes" id="UP000054558">
    <property type="component" value="Unassembled WGS sequence"/>
</dbReference>
<gene>
    <name evidence="2" type="ORF">KFL_008390050</name>
</gene>
<proteinExistence type="predicted"/>
<protein>
    <recommendedName>
        <fullName evidence="1">Thioredoxin domain-containing protein</fullName>
    </recommendedName>
</protein>
<accession>A0A1Y1INQ8</accession>
<evidence type="ECO:0000313" key="2">
    <source>
        <dbReference type="EMBL" id="GAQ91722.1"/>
    </source>
</evidence>
<dbReference type="Gene3D" id="3.40.30.10">
    <property type="entry name" value="Glutaredoxin"/>
    <property type="match status" value="1"/>
</dbReference>
<dbReference type="OMA" id="CQLSNNF"/>
<evidence type="ECO:0000259" key="1">
    <source>
        <dbReference type="PROSITE" id="PS51352"/>
    </source>
</evidence>
<dbReference type="Pfam" id="PF00085">
    <property type="entry name" value="Thioredoxin"/>
    <property type="match status" value="1"/>
</dbReference>
<name>A0A1Y1INQ8_KLENI</name>
<dbReference type="PANTHER" id="PTHR47571:SF1">
    <property type="entry name" value="THIOREDOXIN-LIKE 3-3"/>
    <property type="match status" value="1"/>
</dbReference>
<dbReference type="CDD" id="cd02947">
    <property type="entry name" value="TRX_family"/>
    <property type="match status" value="1"/>
</dbReference>
<dbReference type="InterPro" id="IPR044193">
    <property type="entry name" value="TRL33"/>
</dbReference>
<reference evidence="2 3" key="1">
    <citation type="journal article" date="2014" name="Nat. Commun.">
        <title>Klebsormidium flaccidum genome reveals primary factors for plant terrestrial adaptation.</title>
        <authorList>
            <person name="Hori K."/>
            <person name="Maruyama F."/>
            <person name="Fujisawa T."/>
            <person name="Togashi T."/>
            <person name="Yamamoto N."/>
            <person name="Seo M."/>
            <person name="Sato S."/>
            <person name="Yamada T."/>
            <person name="Mori H."/>
            <person name="Tajima N."/>
            <person name="Moriyama T."/>
            <person name="Ikeuchi M."/>
            <person name="Watanabe M."/>
            <person name="Wada H."/>
            <person name="Kobayashi K."/>
            <person name="Saito M."/>
            <person name="Masuda T."/>
            <person name="Sasaki-Sekimoto Y."/>
            <person name="Mashiguchi K."/>
            <person name="Awai K."/>
            <person name="Shimojima M."/>
            <person name="Masuda S."/>
            <person name="Iwai M."/>
            <person name="Nobusawa T."/>
            <person name="Narise T."/>
            <person name="Kondo S."/>
            <person name="Saito H."/>
            <person name="Sato R."/>
            <person name="Murakawa M."/>
            <person name="Ihara Y."/>
            <person name="Oshima-Yamada Y."/>
            <person name="Ohtaka K."/>
            <person name="Satoh M."/>
            <person name="Sonobe K."/>
            <person name="Ishii M."/>
            <person name="Ohtani R."/>
            <person name="Kanamori-Sato M."/>
            <person name="Honoki R."/>
            <person name="Miyazaki D."/>
            <person name="Mochizuki H."/>
            <person name="Umetsu J."/>
            <person name="Higashi K."/>
            <person name="Shibata D."/>
            <person name="Kamiya Y."/>
            <person name="Sato N."/>
            <person name="Nakamura Y."/>
            <person name="Tabata S."/>
            <person name="Ida S."/>
            <person name="Kurokawa K."/>
            <person name="Ohta H."/>
        </authorList>
    </citation>
    <scope>NUCLEOTIDE SEQUENCE [LARGE SCALE GENOMIC DNA]</scope>
    <source>
        <strain evidence="2 3">NIES-2285</strain>
    </source>
</reference>
<dbReference type="EMBL" id="DF237788">
    <property type="protein sequence ID" value="GAQ91722.1"/>
    <property type="molecule type" value="Genomic_DNA"/>
</dbReference>
<dbReference type="SUPFAM" id="SSF52833">
    <property type="entry name" value="Thioredoxin-like"/>
    <property type="match status" value="1"/>
</dbReference>
<feature type="domain" description="Thioredoxin" evidence="1">
    <location>
        <begin position="24"/>
        <end position="135"/>
    </location>
</feature>
<dbReference type="AlphaFoldDB" id="A0A1Y1INQ8"/>
<evidence type="ECO:0000313" key="3">
    <source>
        <dbReference type="Proteomes" id="UP000054558"/>
    </source>
</evidence>
<dbReference type="PANTHER" id="PTHR47571">
    <property type="entry name" value="THIOREDOXIN-LIKE 3-3"/>
    <property type="match status" value="1"/>
</dbReference>
<sequence>MLAHKAGEVGTSGREEAYSPASHNHFLEAAGNLSVVKTDDDLKQLLKKSGNRPVVVNFGASWCEHCKLMVPELAKISKEFPKPLYVVADVDLLPETSKHVKYTPTFTVFHRSRKIDEFWGSNVQKLRDHIWLHEDLCDPPLPKAVPAKR</sequence>